<evidence type="ECO:0000313" key="2">
    <source>
        <dbReference type="Proteomes" id="UP001279734"/>
    </source>
</evidence>
<comment type="caution">
    <text evidence="1">The sequence shown here is derived from an EMBL/GenBank/DDBJ whole genome shotgun (WGS) entry which is preliminary data.</text>
</comment>
<name>A0AAD3Y6G5_NEPGR</name>
<accession>A0AAD3Y6G5</accession>
<dbReference type="Proteomes" id="UP001279734">
    <property type="component" value="Unassembled WGS sequence"/>
</dbReference>
<dbReference type="AlphaFoldDB" id="A0AAD3Y6G5"/>
<organism evidence="1 2">
    <name type="scientific">Nepenthes gracilis</name>
    <name type="common">Slender pitcher plant</name>
    <dbReference type="NCBI Taxonomy" id="150966"/>
    <lineage>
        <taxon>Eukaryota</taxon>
        <taxon>Viridiplantae</taxon>
        <taxon>Streptophyta</taxon>
        <taxon>Embryophyta</taxon>
        <taxon>Tracheophyta</taxon>
        <taxon>Spermatophyta</taxon>
        <taxon>Magnoliopsida</taxon>
        <taxon>eudicotyledons</taxon>
        <taxon>Gunneridae</taxon>
        <taxon>Pentapetalae</taxon>
        <taxon>Caryophyllales</taxon>
        <taxon>Nepenthaceae</taxon>
        <taxon>Nepenthes</taxon>
    </lineage>
</organism>
<protein>
    <submittedName>
        <fullName evidence="1">Uncharacterized protein</fullName>
    </submittedName>
</protein>
<sequence length="90" mass="10340">MLPYELKKLQTQVFGAKYLHKSNFMTAKGSSGSSSPCRSLLRTKEVINKGFKWSSGNGKTVKFWLVWWVGDRPPPYYAQSRIPEEDLKLN</sequence>
<evidence type="ECO:0000313" key="1">
    <source>
        <dbReference type="EMBL" id="GMH31437.1"/>
    </source>
</evidence>
<proteinExistence type="predicted"/>
<keyword evidence="2" id="KW-1185">Reference proteome</keyword>
<dbReference type="EMBL" id="BSYO01000040">
    <property type="protein sequence ID" value="GMH31437.1"/>
    <property type="molecule type" value="Genomic_DNA"/>
</dbReference>
<gene>
    <name evidence="1" type="ORF">Nepgr_033280</name>
</gene>
<reference evidence="1" key="1">
    <citation type="submission" date="2023-05" db="EMBL/GenBank/DDBJ databases">
        <title>Nepenthes gracilis genome sequencing.</title>
        <authorList>
            <person name="Fukushima K."/>
        </authorList>
    </citation>
    <scope>NUCLEOTIDE SEQUENCE</scope>
    <source>
        <strain evidence="1">SING2019-196</strain>
    </source>
</reference>